<feature type="region of interest" description="Disordered" evidence="1">
    <location>
        <begin position="43"/>
        <end position="65"/>
    </location>
</feature>
<organism evidence="2 3">
    <name type="scientific">Characodon lateralis</name>
    <dbReference type="NCBI Taxonomy" id="208331"/>
    <lineage>
        <taxon>Eukaryota</taxon>
        <taxon>Metazoa</taxon>
        <taxon>Chordata</taxon>
        <taxon>Craniata</taxon>
        <taxon>Vertebrata</taxon>
        <taxon>Euteleostomi</taxon>
        <taxon>Actinopterygii</taxon>
        <taxon>Neopterygii</taxon>
        <taxon>Teleostei</taxon>
        <taxon>Neoteleostei</taxon>
        <taxon>Acanthomorphata</taxon>
        <taxon>Ovalentaria</taxon>
        <taxon>Atherinomorphae</taxon>
        <taxon>Cyprinodontiformes</taxon>
        <taxon>Goodeidae</taxon>
        <taxon>Characodon</taxon>
    </lineage>
</organism>
<sequence>AKQDVVYASLDPSGPQHLLAKWLQTQPLACAITHSEALCATKQKGRQGGDKRTVNNPEEQEQNGTVGISSWIMRNDHCVLQAPQQRGSVHQSEPQFTIAFGTHANNQRIFLQLQ</sequence>
<name>A0ABU7ELD1_9TELE</name>
<gene>
    <name evidence="2" type="ORF">CHARACLAT_020428</name>
</gene>
<protein>
    <submittedName>
        <fullName evidence="2">Uncharacterized protein</fullName>
    </submittedName>
</protein>
<reference evidence="2 3" key="1">
    <citation type="submission" date="2021-06" db="EMBL/GenBank/DDBJ databases">
        <authorList>
            <person name="Palmer J.M."/>
        </authorList>
    </citation>
    <scope>NUCLEOTIDE SEQUENCE [LARGE SCALE GENOMIC DNA]</scope>
    <source>
        <strain evidence="2 3">CL_MEX2019</strain>
        <tissue evidence="2">Muscle</tissue>
    </source>
</reference>
<evidence type="ECO:0000256" key="1">
    <source>
        <dbReference type="SAM" id="MobiDB-lite"/>
    </source>
</evidence>
<dbReference type="Proteomes" id="UP001352852">
    <property type="component" value="Unassembled WGS sequence"/>
</dbReference>
<feature type="compositionally biased region" description="Polar residues" evidence="1">
    <location>
        <begin position="54"/>
        <end position="65"/>
    </location>
</feature>
<proteinExistence type="predicted"/>
<evidence type="ECO:0000313" key="3">
    <source>
        <dbReference type="Proteomes" id="UP001352852"/>
    </source>
</evidence>
<dbReference type="EMBL" id="JAHUTJ010059307">
    <property type="protein sequence ID" value="MED6287842.1"/>
    <property type="molecule type" value="Genomic_DNA"/>
</dbReference>
<feature type="non-terminal residue" evidence="2">
    <location>
        <position position="1"/>
    </location>
</feature>
<accession>A0ABU7ELD1</accession>
<comment type="caution">
    <text evidence="2">The sequence shown here is derived from an EMBL/GenBank/DDBJ whole genome shotgun (WGS) entry which is preliminary data.</text>
</comment>
<keyword evidence="3" id="KW-1185">Reference proteome</keyword>
<evidence type="ECO:0000313" key="2">
    <source>
        <dbReference type="EMBL" id="MED6287842.1"/>
    </source>
</evidence>